<sequence length="308" mass="34160">MDVEKAASYFLAVAESGSIKAAALKLGISQPTLTAQIQKLEQRLSSQLLIRHPRGVSMTAAGELYYQHATAQHAARQRLQAQLHVLQAREAGQVKLGTGEAWWPLFVESAVVAYQAEHQCSVHIEFGNRLALMSSLLNGDIDVFIGHEISELIATSQVRFTPLFQDTEAWFAHQDHPLFDQLKRHHQPVLSAHLFDWPLLRVTPDHPRHAHLLSRPLPPLLNLHPHAFDLDSLSASISLLQRTHALMPYTDKAASFLGAKGINMLWVNAEKRGNVGVYTAYGATSDKVSQFVTCLLESGTDWMASDVD</sequence>
<gene>
    <name evidence="6" type="ORF">BZJ21_04030</name>
</gene>
<keyword evidence="2" id="KW-0805">Transcription regulation</keyword>
<dbReference type="Gene3D" id="1.10.10.10">
    <property type="entry name" value="Winged helix-like DNA-binding domain superfamily/Winged helix DNA-binding domain"/>
    <property type="match status" value="1"/>
</dbReference>
<dbReference type="Proteomes" id="UP000189431">
    <property type="component" value="Unassembled WGS sequence"/>
</dbReference>
<dbReference type="PROSITE" id="PS50931">
    <property type="entry name" value="HTH_LYSR"/>
    <property type="match status" value="1"/>
</dbReference>
<dbReference type="SUPFAM" id="SSF46785">
    <property type="entry name" value="Winged helix' DNA-binding domain"/>
    <property type="match status" value="1"/>
</dbReference>
<dbReference type="EMBL" id="MUFR01000008">
    <property type="protein sequence ID" value="OOF34683.1"/>
    <property type="molecule type" value="Genomic_DNA"/>
</dbReference>
<dbReference type="RefSeq" id="WP_077576735.1">
    <property type="nucleotide sequence ID" value="NZ_MUFR01000008.1"/>
</dbReference>
<reference evidence="7" key="1">
    <citation type="submission" date="2017-01" db="EMBL/GenBank/DDBJ databases">
        <title>Draft genome of the species Salinivibrio costicola subsp. alcaliphilus.</title>
        <authorList>
            <person name="Lopez-Hermoso C."/>
            <person name="De La Haba R."/>
            <person name="Sanchez-Porro C."/>
            <person name="Ventosa A."/>
        </authorList>
    </citation>
    <scope>NUCLEOTIDE SEQUENCE [LARGE SCALE GENOMIC DNA]</scope>
    <source>
        <strain evidence="7">CBH448</strain>
    </source>
</reference>
<dbReference type="PANTHER" id="PTHR30126:SF40">
    <property type="entry name" value="HTH-TYPE TRANSCRIPTIONAL REGULATOR GLTR"/>
    <property type="match status" value="1"/>
</dbReference>
<evidence type="ECO:0000256" key="4">
    <source>
        <dbReference type="ARBA" id="ARBA00023163"/>
    </source>
</evidence>
<dbReference type="Gene3D" id="3.40.190.10">
    <property type="entry name" value="Periplasmic binding protein-like II"/>
    <property type="match status" value="1"/>
</dbReference>
<protein>
    <recommendedName>
        <fullName evidence="5">HTH lysR-type domain-containing protein</fullName>
    </recommendedName>
</protein>
<comment type="caution">
    <text evidence="6">The sequence shown here is derived from an EMBL/GenBank/DDBJ whole genome shotgun (WGS) entry which is preliminary data.</text>
</comment>
<evidence type="ECO:0000256" key="1">
    <source>
        <dbReference type="ARBA" id="ARBA00009437"/>
    </source>
</evidence>
<comment type="similarity">
    <text evidence="1">Belongs to the LysR transcriptional regulatory family.</text>
</comment>
<accession>A0ABX3KT22</accession>
<evidence type="ECO:0000256" key="3">
    <source>
        <dbReference type="ARBA" id="ARBA00023125"/>
    </source>
</evidence>
<keyword evidence="4" id="KW-0804">Transcription</keyword>
<evidence type="ECO:0000313" key="7">
    <source>
        <dbReference type="Proteomes" id="UP000189431"/>
    </source>
</evidence>
<dbReference type="PRINTS" id="PR00039">
    <property type="entry name" value="HTHLYSR"/>
</dbReference>
<dbReference type="InterPro" id="IPR036388">
    <property type="entry name" value="WH-like_DNA-bd_sf"/>
</dbReference>
<dbReference type="SUPFAM" id="SSF53850">
    <property type="entry name" value="Periplasmic binding protein-like II"/>
    <property type="match status" value="1"/>
</dbReference>
<dbReference type="InterPro" id="IPR036390">
    <property type="entry name" value="WH_DNA-bd_sf"/>
</dbReference>
<evidence type="ECO:0000313" key="6">
    <source>
        <dbReference type="EMBL" id="OOF34683.1"/>
    </source>
</evidence>
<organism evidence="6 7">
    <name type="scientific">Salinivibrio costicola subsp. alcaliphilus</name>
    <dbReference type="NCBI Taxonomy" id="272773"/>
    <lineage>
        <taxon>Bacteria</taxon>
        <taxon>Pseudomonadati</taxon>
        <taxon>Pseudomonadota</taxon>
        <taxon>Gammaproteobacteria</taxon>
        <taxon>Vibrionales</taxon>
        <taxon>Vibrionaceae</taxon>
        <taxon>Salinivibrio</taxon>
    </lineage>
</organism>
<name>A0ABX3KT22_SALCS</name>
<evidence type="ECO:0000259" key="5">
    <source>
        <dbReference type="PROSITE" id="PS50931"/>
    </source>
</evidence>
<feature type="domain" description="HTH lysR-type" evidence="5">
    <location>
        <begin position="1"/>
        <end position="59"/>
    </location>
</feature>
<dbReference type="PANTHER" id="PTHR30126">
    <property type="entry name" value="HTH-TYPE TRANSCRIPTIONAL REGULATOR"/>
    <property type="match status" value="1"/>
</dbReference>
<dbReference type="InterPro" id="IPR000847">
    <property type="entry name" value="LysR_HTH_N"/>
</dbReference>
<evidence type="ECO:0000256" key="2">
    <source>
        <dbReference type="ARBA" id="ARBA00023015"/>
    </source>
</evidence>
<dbReference type="Pfam" id="PF00126">
    <property type="entry name" value="HTH_1"/>
    <property type="match status" value="1"/>
</dbReference>
<dbReference type="Pfam" id="PF03466">
    <property type="entry name" value="LysR_substrate"/>
    <property type="match status" value="1"/>
</dbReference>
<dbReference type="InterPro" id="IPR005119">
    <property type="entry name" value="LysR_subst-bd"/>
</dbReference>
<proteinExistence type="inferred from homology"/>
<keyword evidence="3" id="KW-0238">DNA-binding</keyword>
<keyword evidence="7" id="KW-1185">Reference proteome</keyword>